<proteinExistence type="predicted"/>
<gene>
    <name evidence="1" type="ORF">PM001_LOCUS12628</name>
</gene>
<name>A0AAV1U2B9_9STRA</name>
<protein>
    <recommendedName>
        <fullName evidence="3">Transposase</fullName>
    </recommendedName>
</protein>
<dbReference type="EMBL" id="CAKLBY020000110">
    <property type="protein sequence ID" value="CAK7927478.1"/>
    <property type="molecule type" value="Genomic_DNA"/>
</dbReference>
<comment type="caution">
    <text evidence="1">The sequence shown here is derived from an EMBL/GenBank/DDBJ whole genome shotgun (WGS) entry which is preliminary data.</text>
</comment>
<dbReference type="AlphaFoldDB" id="A0AAV1U2B9"/>
<organism evidence="1 2">
    <name type="scientific">Peronospora matthiolae</name>
    <dbReference type="NCBI Taxonomy" id="2874970"/>
    <lineage>
        <taxon>Eukaryota</taxon>
        <taxon>Sar</taxon>
        <taxon>Stramenopiles</taxon>
        <taxon>Oomycota</taxon>
        <taxon>Peronosporomycetes</taxon>
        <taxon>Peronosporales</taxon>
        <taxon>Peronosporaceae</taxon>
        <taxon>Peronospora</taxon>
    </lineage>
</organism>
<dbReference type="Proteomes" id="UP001162060">
    <property type="component" value="Unassembled WGS sequence"/>
</dbReference>
<evidence type="ECO:0000313" key="2">
    <source>
        <dbReference type="Proteomes" id="UP001162060"/>
    </source>
</evidence>
<reference evidence="1" key="1">
    <citation type="submission" date="2024-01" db="EMBL/GenBank/DDBJ databases">
        <authorList>
            <person name="Webb A."/>
        </authorList>
    </citation>
    <scope>NUCLEOTIDE SEQUENCE</scope>
    <source>
        <strain evidence="1">Pm1</strain>
    </source>
</reference>
<accession>A0AAV1U2B9</accession>
<evidence type="ECO:0000313" key="1">
    <source>
        <dbReference type="EMBL" id="CAK7927478.1"/>
    </source>
</evidence>
<sequence>MKGSLLNHFQQFDKLCMIMQAVVKKFRKVTKNMPDVTTEMLRWDATKMLRWENDGMVRIEHHKVALKTTRMPRNKGGSQKLEVDQVLVKEIESLREDDTFKTTMVTSVRTVRLIMKTRRDQEKKEHLLRQAGRQLGCF</sequence>
<evidence type="ECO:0008006" key="3">
    <source>
        <dbReference type="Google" id="ProtNLM"/>
    </source>
</evidence>